<name>A0A0U1LWE2_TALIS</name>
<dbReference type="PANTHER" id="PTHR34310">
    <property type="entry name" value="DUF427 DOMAIN PROTEIN (AFU_ORTHOLOGUE AFUA_3G02220)"/>
    <property type="match status" value="1"/>
</dbReference>
<evidence type="ECO:0000313" key="2">
    <source>
        <dbReference type="EMBL" id="CRG86981.1"/>
    </source>
</evidence>
<evidence type="ECO:0000259" key="1">
    <source>
        <dbReference type="Pfam" id="PF04248"/>
    </source>
</evidence>
<organism evidence="2 3">
    <name type="scientific">Talaromyces islandicus</name>
    <name type="common">Penicillium islandicum</name>
    <dbReference type="NCBI Taxonomy" id="28573"/>
    <lineage>
        <taxon>Eukaryota</taxon>
        <taxon>Fungi</taxon>
        <taxon>Dikarya</taxon>
        <taxon>Ascomycota</taxon>
        <taxon>Pezizomycotina</taxon>
        <taxon>Eurotiomycetes</taxon>
        <taxon>Eurotiomycetidae</taxon>
        <taxon>Eurotiales</taxon>
        <taxon>Trichocomaceae</taxon>
        <taxon>Talaromyces</taxon>
        <taxon>Talaromyces sect. Islandici</taxon>
    </lineage>
</organism>
<dbReference type="EMBL" id="CVMT01000003">
    <property type="protein sequence ID" value="CRG86981.1"/>
    <property type="molecule type" value="Genomic_DNA"/>
</dbReference>
<dbReference type="STRING" id="28573.A0A0U1LWE2"/>
<gene>
    <name evidence="2" type="ORF">PISL3812_03994</name>
</gene>
<dbReference type="Pfam" id="PF04248">
    <property type="entry name" value="NTP_transf_9"/>
    <property type="match status" value="1"/>
</dbReference>
<dbReference type="OrthoDB" id="18996at2759"/>
<reference evidence="2 3" key="1">
    <citation type="submission" date="2015-04" db="EMBL/GenBank/DDBJ databases">
        <authorList>
            <person name="Syromyatnikov M.Y."/>
            <person name="Popov V.N."/>
        </authorList>
    </citation>
    <scope>NUCLEOTIDE SEQUENCE [LARGE SCALE GENOMIC DNA]</scope>
    <source>
        <strain evidence="2">WF-38-12</strain>
    </source>
</reference>
<dbReference type="Gene3D" id="2.170.150.40">
    <property type="entry name" value="Domain of unknown function (DUF427)"/>
    <property type="match status" value="2"/>
</dbReference>
<dbReference type="PANTHER" id="PTHR34310:SF9">
    <property type="entry name" value="BLR5716 PROTEIN"/>
    <property type="match status" value="1"/>
</dbReference>
<evidence type="ECO:0000313" key="3">
    <source>
        <dbReference type="Proteomes" id="UP000054383"/>
    </source>
</evidence>
<dbReference type="InterPro" id="IPR007361">
    <property type="entry name" value="DUF427"/>
</dbReference>
<dbReference type="OMA" id="PYKGVAN"/>
<accession>A0A0U1LWE2</accession>
<protein>
    <recommendedName>
        <fullName evidence="1">DUF427 domain-containing protein</fullName>
    </recommendedName>
</protein>
<feature type="domain" description="DUF427" evidence="1">
    <location>
        <begin position="139"/>
        <end position="233"/>
    </location>
</feature>
<sequence>MAPPFPPAGYSEDIVRRVRVVFNGQYVVDEKKPKLVFAARWERPYYPIYYFPQTAITDEKYLANKTTPSDNPESVIYDLVVGGRKSPAAVTFFASGNFAGYAKIAIDKVDAWFEEDERIFSHPKDPYKRIQILQSSKNVRVEIDGVEVANTVHPKLLYETGLPVRTYIPHTDVRLDLLKADDNLQTSCTYKGDANYYIVVLPGGQEKTGLAWWYKNPTAESADIKGHVAFYDEKVDVWVDGVRQEKPPSPFA</sequence>
<dbReference type="InterPro" id="IPR038694">
    <property type="entry name" value="DUF427_sf"/>
</dbReference>
<dbReference type="AlphaFoldDB" id="A0A0U1LWE2"/>
<proteinExistence type="predicted"/>
<dbReference type="Proteomes" id="UP000054383">
    <property type="component" value="Unassembled WGS sequence"/>
</dbReference>
<keyword evidence="3" id="KW-1185">Reference proteome</keyword>